<dbReference type="EMBL" id="JAGGKK010000001">
    <property type="protein sequence ID" value="MBP1947155.1"/>
    <property type="molecule type" value="Genomic_DNA"/>
</dbReference>
<sequence length="332" mass="37529">MKLTSAEITNLWNTYMNDSGAICHLQYEVNKAEDMEIKALIQYALDISKSHIETITKILNNENYPIPHGFKLDEDVDVTAPRLFTDTYFLFSTNNLGKLGLNAYSVALPLAVREDIYTFFSECLRESDDILKKTNDLLLKKGLYIKPPLLPTPENFDFVKKKNFLAGYFGEKRPLTGTEITNLYANFQRNALGSATMIGYSQVANKKDVTEFILRGKEIAQKHCEIFGSYLSECDIPSPTSLDTEVTDSITYTFSDRKMLFYTTALTAISVGYYGASMSVSPRRDIGAMYSRLVAESLKFADDGAKLMIKYGWMEEPPRALDRDELAKKKQG</sequence>
<dbReference type="InterPro" id="IPR012347">
    <property type="entry name" value="Ferritin-like"/>
</dbReference>
<keyword evidence="2" id="KW-1185">Reference proteome</keyword>
<dbReference type="RefSeq" id="WP_245250976.1">
    <property type="nucleotide sequence ID" value="NZ_JAGGKK010000001.1"/>
</dbReference>
<dbReference type="Pfam" id="PF11553">
    <property type="entry name" value="DUF3231"/>
    <property type="match status" value="2"/>
</dbReference>
<name>A0ABS4H8C1_9BACI</name>
<evidence type="ECO:0008006" key="3">
    <source>
        <dbReference type="Google" id="ProtNLM"/>
    </source>
</evidence>
<comment type="caution">
    <text evidence="1">The sequence shown here is derived from an EMBL/GenBank/DDBJ whole genome shotgun (WGS) entry which is preliminary data.</text>
</comment>
<protein>
    <recommendedName>
        <fullName evidence="3">DUF3231 family protein</fullName>
    </recommendedName>
</protein>
<reference evidence="1 2" key="1">
    <citation type="submission" date="2021-03" db="EMBL/GenBank/DDBJ databases">
        <title>Genomic Encyclopedia of Type Strains, Phase IV (KMG-IV): sequencing the most valuable type-strain genomes for metagenomic binning, comparative biology and taxonomic classification.</title>
        <authorList>
            <person name="Goeker M."/>
        </authorList>
    </citation>
    <scope>NUCLEOTIDE SEQUENCE [LARGE SCALE GENOMIC DNA]</scope>
    <source>
        <strain evidence="1 2">DSM 21085</strain>
    </source>
</reference>
<dbReference type="Gene3D" id="1.20.1260.10">
    <property type="match status" value="2"/>
</dbReference>
<evidence type="ECO:0000313" key="1">
    <source>
        <dbReference type="EMBL" id="MBP1947155.1"/>
    </source>
</evidence>
<accession>A0ABS4H8C1</accession>
<evidence type="ECO:0000313" key="2">
    <source>
        <dbReference type="Proteomes" id="UP001519328"/>
    </source>
</evidence>
<dbReference type="Proteomes" id="UP001519328">
    <property type="component" value="Unassembled WGS sequence"/>
</dbReference>
<gene>
    <name evidence="1" type="ORF">J2Z82_000078</name>
</gene>
<proteinExistence type="predicted"/>
<dbReference type="InterPro" id="IPR021617">
    <property type="entry name" value="DUF3231"/>
</dbReference>
<organism evidence="1 2">
    <name type="scientific">Virgibacillus litoralis</name>
    <dbReference type="NCBI Taxonomy" id="578221"/>
    <lineage>
        <taxon>Bacteria</taxon>
        <taxon>Bacillati</taxon>
        <taxon>Bacillota</taxon>
        <taxon>Bacilli</taxon>
        <taxon>Bacillales</taxon>
        <taxon>Bacillaceae</taxon>
        <taxon>Virgibacillus</taxon>
    </lineage>
</organism>